<dbReference type="InterPro" id="IPR019080">
    <property type="entry name" value="YqaJ_viral_recombinase"/>
</dbReference>
<evidence type="ECO:0000313" key="3">
    <source>
        <dbReference type="Proteomes" id="UP000077589"/>
    </source>
</evidence>
<dbReference type="EMBL" id="LXSG01000045">
    <property type="protein sequence ID" value="OAM15771.1"/>
    <property type="molecule type" value="Genomic_DNA"/>
</dbReference>
<dbReference type="GO" id="GO:0004527">
    <property type="term" value="F:exonuclease activity"/>
    <property type="evidence" value="ECO:0007669"/>
    <property type="project" value="UniProtKB-KW"/>
</dbReference>
<protein>
    <submittedName>
        <fullName evidence="2">Exonuclease</fullName>
    </submittedName>
</protein>
<keyword evidence="2" id="KW-0269">Exonuclease</keyword>
<dbReference type="PANTHER" id="PTHR46609">
    <property type="entry name" value="EXONUCLEASE, PHAGE-TYPE/RECB, C-TERMINAL DOMAIN-CONTAINING PROTEIN"/>
    <property type="match status" value="1"/>
</dbReference>
<comment type="caution">
    <text evidence="2">The sequence shown here is derived from an EMBL/GenBank/DDBJ whole genome shotgun (WGS) entry which is preliminary data.</text>
</comment>
<proteinExistence type="predicted"/>
<dbReference type="AlphaFoldDB" id="A0A1A9RC96"/>
<evidence type="ECO:0000259" key="1">
    <source>
        <dbReference type="Pfam" id="PF09588"/>
    </source>
</evidence>
<dbReference type="SUPFAM" id="SSF52980">
    <property type="entry name" value="Restriction endonuclease-like"/>
    <property type="match status" value="1"/>
</dbReference>
<dbReference type="InterPro" id="IPR011335">
    <property type="entry name" value="Restrct_endonuc-II-like"/>
</dbReference>
<sequence length="205" mass="23123">MSEQRTPEWFAERLGKITASRIADVVGKTKSGSYGAARKNYMAELLCQRLTGQQEEKFTSAAMQHGTDTEPAARAMYMLETGADVTETGFIPHPSIAMSGASPDGLVGEDGLIEIKCPNTATHLEFLQSRKPKHEYLLQMQWQMACTGRQWCDFISYDDRLPEKLAYRCIRIPRDDKLIAELEEEAVKFLTELDKTVRQLEEQAA</sequence>
<dbReference type="InterPro" id="IPR017482">
    <property type="entry name" value="Lambda-type_endonuclease"/>
</dbReference>
<dbReference type="NCBIfam" id="TIGR03033">
    <property type="entry name" value="phage_rel_nuc"/>
    <property type="match status" value="1"/>
</dbReference>
<dbReference type="CDD" id="cd22343">
    <property type="entry name" value="PDDEXK_lambda_exonuclease-like"/>
    <property type="match status" value="1"/>
</dbReference>
<dbReference type="Pfam" id="PF09588">
    <property type="entry name" value="YqaJ"/>
    <property type="match status" value="1"/>
</dbReference>
<dbReference type="InterPro" id="IPR011604">
    <property type="entry name" value="PDDEXK-like_dom_sf"/>
</dbReference>
<keyword evidence="2" id="KW-0540">Nuclease</keyword>
<dbReference type="PANTHER" id="PTHR46609:SF6">
    <property type="entry name" value="EXONUCLEASE, PHAGE-TYPE_RECB, C-TERMINAL DOMAIN-CONTAINING PROTEIN-RELATED"/>
    <property type="match status" value="1"/>
</dbReference>
<dbReference type="InterPro" id="IPR051703">
    <property type="entry name" value="NF-kappa-B_Signaling_Reg"/>
</dbReference>
<organism evidence="2 3">
    <name type="scientific">Eikenella corrodens</name>
    <dbReference type="NCBI Taxonomy" id="539"/>
    <lineage>
        <taxon>Bacteria</taxon>
        <taxon>Pseudomonadati</taxon>
        <taxon>Pseudomonadota</taxon>
        <taxon>Betaproteobacteria</taxon>
        <taxon>Neisseriales</taxon>
        <taxon>Neisseriaceae</taxon>
        <taxon>Eikenella</taxon>
    </lineage>
</organism>
<keyword evidence="2" id="KW-0378">Hydrolase</keyword>
<dbReference type="Proteomes" id="UP000077589">
    <property type="component" value="Unassembled WGS sequence"/>
</dbReference>
<reference evidence="3" key="1">
    <citation type="submission" date="2016-05" db="EMBL/GenBank/DDBJ databases">
        <title>Draft genome of Corynebacterium afermentans subsp. afermentans LCDC 88199T.</title>
        <authorList>
            <person name="Bernier A.-M."/>
            <person name="Bernard K."/>
        </authorList>
    </citation>
    <scope>NUCLEOTIDE SEQUENCE [LARGE SCALE GENOMIC DNA]</scope>
    <source>
        <strain evidence="3">NML04-0072</strain>
    </source>
</reference>
<accession>A0A1A9RC96</accession>
<name>A0A1A9RC96_EIKCO</name>
<gene>
    <name evidence="2" type="ORF">A7P90_11525</name>
</gene>
<dbReference type="OrthoDB" id="1245848at2"/>
<feature type="domain" description="YqaJ viral recombinase" evidence="1">
    <location>
        <begin position="8"/>
        <end position="150"/>
    </location>
</feature>
<dbReference type="RefSeq" id="WP_064088228.1">
    <property type="nucleotide sequence ID" value="NZ_LXSG01000045.1"/>
</dbReference>
<dbReference type="Gene3D" id="3.90.320.10">
    <property type="match status" value="1"/>
</dbReference>
<evidence type="ECO:0000313" key="2">
    <source>
        <dbReference type="EMBL" id="OAM15771.1"/>
    </source>
</evidence>